<evidence type="ECO:0000313" key="2">
    <source>
        <dbReference type="EMBL" id="KRL44293.1"/>
    </source>
</evidence>
<dbReference type="InterPro" id="IPR027417">
    <property type="entry name" value="P-loop_NTPase"/>
</dbReference>
<dbReference type="SUPFAM" id="SSF52540">
    <property type="entry name" value="P-loop containing nucleoside triphosphate hydrolases"/>
    <property type="match status" value="1"/>
</dbReference>
<dbReference type="RefSeq" id="WP_056963895.1">
    <property type="nucleotide sequence ID" value="NZ_AZEU01000160.1"/>
</dbReference>
<sequence length="1042" mass="119817">MSEQVSEYQFQNLFSWPDPQGFEPAMERYLYRNEVNRALELLHVSDEGLFEDSERGRTIAVIGERGNGKTTFLKVLRNEIKNDKSSDIYFLPIMNPTNFSNHMNVLEALLATIKLDYDLTAKAHKIVYAREQLFRELNKASEAISGFRVSREKQVSSQSPDDYLDDSVNHQRLSDILEQLIRTYLAFLNLKGDGTKRYQRLLLMIDDLDMLQTPYVRDAWVDLQNVLSNTSLSIVLTYRESQIRHALLSKLCEDNAALLKANVISIEELEFQVASMISKQVPEQQTIQLMDAAELMKTTPQKLLLDIVSLPKKDEKTKLSDEQIKELLQRKLNEMLELTTRSDTKIDFSLLSMNEWVDLFLRAKLGLKWTPAAHYEQVPSNGPQSFRDLVDFFKLLTRIADSPSNTYQNIELIRRYILANAMKYLPAVFSQALARYTEVPLHAKNYQIYALLYAMEKAVRDQHQQSSIEFAGLTLNIDATELTVNTPILQGSLARQENVALGDIVQVIWLLEAQIIRNEQVASFFCDFKRLYSLDLVESWQAVLFASEVEPKSVSSHGSASKVLNAKTEPSDTQVPNADTYSIQHVKSDRSRRIGDYIGLVNTLFMPDNYNYLNLILEDTRAEESTFSVVSAQNIVDDDVSRQKANDFVAKMVYSDQSIHSRYNRFMVPPVKDAKQILSDDVSMAMQYSGENYFYRELDHGTRFKFENATRYQLDLFAWLMKFDYLYEAAGNVSSASTHYYILQNVFDVDTFTAAHYGRQFEGSKPLGTGDRMTYHLRRVRKQVALVNEVTIGTQTYAMIGQDLYPTNSTPVKWFFIQDDDDEWLDNRKKTLKSNLGPNRSYPECLELMIVGRIVGKVIPNFRQLMSYLEGTLITDGQVNPRADPSIAKSVTANLWESIVALYPSENMPKLFPKLYNFEGDIGRKHYDESVRKEVQAVYERIREDVPVNIESINDLLKYMSDFVINPGEPKTKQLKPSTVVELQHKVRIIGQGLEQIGVKSWRKDYPVLEKYPVSTKKLSKADVTEELMALYEKYFDQDNVH</sequence>
<evidence type="ECO:0000259" key="1">
    <source>
        <dbReference type="Pfam" id="PF07693"/>
    </source>
</evidence>
<name>A0A0R1QPZ3_9LACO</name>
<dbReference type="Proteomes" id="UP000051790">
    <property type="component" value="Unassembled WGS sequence"/>
</dbReference>
<proteinExistence type="predicted"/>
<dbReference type="EMBL" id="AZEU01000160">
    <property type="protein sequence ID" value="KRL44293.1"/>
    <property type="molecule type" value="Genomic_DNA"/>
</dbReference>
<gene>
    <name evidence="2" type="ORF">FD01_GL001194</name>
</gene>
<comment type="caution">
    <text evidence="2">The sequence shown here is derived from an EMBL/GenBank/DDBJ whole genome shotgun (WGS) entry which is preliminary data.</text>
</comment>
<protein>
    <recommendedName>
        <fullName evidence="1">KAP NTPase domain-containing protein</fullName>
    </recommendedName>
</protein>
<keyword evidence="3" id="KW-1185">Reference proteome</keyword>
<dbReference type="OrthoDB" id="8434746at2"/>
<evidence type="ECO:0000313" key="3">
    <source>
        <dbReference type="Proteomes" id="UP000051790"/>
    </source>
</evidence>
<feature type="domain" description="KAP NTPase" evidence="1">
    <location>
        <begin position="54"/>
        <end position="296"/>
    </location>
</feature>
<dbReference type="Gene3D" id="3.40.50.300">
    <property type="entry name" value="P-loop containing nucleotide triphosphate hydrolases"/>
    <property type="match status" value="1"/>
</dbReference>
<reference evidence="2 3" key="1">
    <citation type="journal article" date="2015" name="Genome Announc.">
        <title>Expanding the biotechnology potential of lactobacilli through comparative genomics of 213 strains and associated genera.</title>
        <authorList>
            <person name="Sun Z."/>
            <person name="Harris H.M."/>
            <person name="McCann A."/>
            <person name="Guo C."/>
            <person name="Argimon S."/>
            <person name="Zhang W."/>
            <person name="Yang X."/>
            <person name="Jeffery I.B."/>
            <person name="Cooney J.C."/>
            <person name="Kagawa T.F."/>
            <person name="Liu W."/>
            <person name="Song Y."/>
            <person name="Salvetti E."/>
            <person name="Wrobel A."/>
            <person name="Rasinkangas P."/>
            <person name="Parkhill J."/>
            <person name="Rea M.C."/>
            <person name="O'Sullivan O."/>
            <person name="Ritari J."/>
            <person name="Douillard F.P."/>
            <person name="Paul Ross R."/>
            <person name="Yang R."/>
            <person name="Briner A.E."/>
            <person name="Felis G.E."/>
            <person name="de Vos W.M."/>
            <person name="Barrangou R."/>
            <person name="Klaenhammer T.R."/>
            <person name="Caufield P.W."/>
            <person name="Cui Y."/>
            <person name="Zhang H."/>
            <person name="O'Toole P.W."/>
        </authorList>
    </citation>
    <scope>NUCLEOTIDE SEQUENCE [LARGE SCALE GENOMIC DNA]</scope>
    <source>
        <strain evidence="2 3">DSM 13343</strain>
    </source>
</reference>
<organism evidence="2 3">
    <name type="scientific">Lacticaseibacillus manihotivorans DSM 13343 = JCM 12514</name>
    <dbReference type="NCBI Taxonomy" id="1423769"/>
    <lineage>
        <taxon>Bacteria</taxon>
        <taxon>Bacillati</taxon>
        <taxon>Bacillota</taxon>
        <taxon>Bacilli</taxon>
        <taxon>Lactobacillales</taxon>
        <taxon>Lactobacillaceae</taxon>
        <taxon>Lacticaseibacillus</taxon>
    </lineage>
</organism>
<dbReference type="Pfam" id="PF07693">
    <property type="entry name" value="KAP_NTPase"/>
    <property type="match status" value="1"/>
</dbReference>
<accession>A0A0R1QPZ3</accession>
<dbReference type="InterPro" id="IPR011646">
    <property type="entry name" value="KAP_P-loop"/>
</dbReference>
<dbReference type="PATRIC" id="fig|1423769.4.peg.1290"/>
<dbReference type="AlphaFoldDB" id="A0A0R1QPZ3"/>